<evidence type="ECO:0000256" key="2">
    <source>
        <dbReference type="ARBA" id="ARBA00022603"/>
    </source>
</evidence>
<dbReference type="SUPFAM" id="SSF53335">
    <property type="entry name" value="S-adenosyl-L-methionine-dependent methyltransferases"/>
    <property type="match status" value="1"/>
</dbReference>
<dbReference type="PANTHER" id="PTHR11265">
    <property type="entry name" value="S-ADENOSYL-METHYLTRANSFERASE MRAW"/>
    <property type="match status" value="1"/>
</dbReference>
<name>A0A3B0ZT15_9ZZZZ</name>
<dbReference type="GO" id="GO:0005737">
    <property type="term" value="C:cytoplasm"/>
    <property type="evidence" value="ECO:0007669"/>
    <property type="project" value="TreeGrafter"/>
</dbReference>
<dbReference type="EMBL" id="UOFQ01000122">
    <property type="protein sequence ID" value="VAW89169.1"/>
    <property type="molecule type" value="Genomic_DNA"/>
</dbReference>
<dbReference type="PANTHER" id="PTHR11265:SF0">
    <property type="entry name" value="12S RRNA N4-METHYLCYTIDINE METHYLTRANSFERASE"/>
    <property type="match status" value="1"/>
</dbReference>
<organism evidence="5">
    <name type="scientific">hydrothermal vent metagenome</name>
    <dbReference type="NCBI Taxonomy" id="652676"/>
    <lineage>
        <taxon>unclassified sequences</taxon>
        <taxon>metagenomes</taxon>
        <taxon>ecological metagenomes</taxon>
    </lineage>
</organism>
<evidence type="ECO:0000256" key="3">
    <source>
        <dbReference type="ARBA" id="ARBA00022679"/>
    </source>
</evidence>
<dbReference type="Gene3D" id="1.10.150.170">
    <property type="entry name" value="Putative methyltransferase TM0872, insert domain"/>
    <property type="match status" value="1"/>
</dbReference>
<dbReference type="HAMAP" id="MF_01007">
    <property type="entry name" value="16SrRNA_methyltr_H"/>
    <property type="match status" value="1"/>
</dbReference>
<accession>A0A3B0ZT15</accession>
<dbReference type="SUPFAM" id="SSF81799">
    <property type="entry name" value="Putative methyltransferase TM0872, insert domain"/>
    <property type="match status" value="1"/>
</dbReference>
<dbReference type="InterPro" id="IPR002903">
    <property type="entry name" value="RsmH"/>
</dbReference>
<keyword evidence="4" id="KW-0949">S-adenosyl-L-methionine</keyword>
<proteinExistence type="inferred from homology"/>
<keyword evidence="3 5" id="KW-0808">Transferase</keyword>
<gene>
    <name evidence="5" type="ORF">MNBD_GAMMA17-2213</name>
</gene>
<comment type="similarity">
    <text evidence="1">Belongs to the methyltransferase superfamily. RsmH family.</text>
</comment>
<dbReference type="PIRSF" id="PIRSF004486">
    <property type="entry name" value="MraW"/>
    <property type="match status" value="1"/>
</dbReference>
<evidence type="ECO:0000256" key="4">
    <source>
        <dbReference type="ARBA" id="ARBA00022691"/>
    </source>
</evidence>
<keyword evidence="2 5" id="KW-0489">Methyltransferase</keyword>
<dbReference type="AlphaFoldDB" id="A0A3B0ZT15"/>
<reference evidence="5" key="1">
    <citation type="submission" date="2018-06" db="EMBL/GenBank/DDBJ databases">
        <authorList>
            <person name="Zhirakovskaya E."/>
        </authorList>
    </citation>
    <scope>NUCLEOTIDE SEQUENCE</scope>
</reference>
<dbReference type="Gene3D" id="3.40.50.150">
    <property type="entry name" value="Vaccinia Virus protein VP39"/>
    <property type="match status" value="1"/>
</dbReference>
<dbReference type="Pfam" id="PF01795">
    <property type="entry name" value="Methyltransf_5"/>
    <property type="match status" value="1"/>
</dbReference>
<dbReference type="InterPro" id="IPR029063">
    <property type="entry name" value="SAM-dependent_MTases_sf"/>
</dbReference>
<sequence length="326" mass="35806">MRWNRCRCSLMMDEIEDAAFQHQAVLLNEAVAALAVKPAGVYVDATFGRGGHALKVMEELDQSGRLLAIDKDPDALAAAQQKFGSDSRFSIQHGSFAMLGQHVESQGLTGKVSGILLDLGVSSPQLDDAARGFSFRNDGPLDMRMNPEAGESAAQWVAYASLDEIIKVLRDYGEERYAPRIARAIVAAREEAAIETTAQLQAIVAQANPSWEKGKDPATRAFQAIRIAVNHELDDLHACLDQVLDTLEVGGRLVVISFHSLEDRIVKRFMRDQERGEQFPRGLPVMASTRGQRLKRIGKAIYAGKEELVVNPRARSAVMRVAEKLA</sequence>
<evidence type="ECO:0000256" key="1">
    <source>
        <dbReference type="ARBA" id="ARBA00010396"/>
    </source>
</evidence>
<protein>
    <submittedName>
        <fullName evidence="5">16S rRNA (Cytosine(1402)-N(4))-methyltransferase</fullName>
        <ecNumber evidence="5">2.1.1.199</ecNumber>
    </submittedName>
</protein>
<dbReference type="GO" id="GO:0070475">
    <property type="term" value="P:rRNA base methylation"/>
    <property type="evidence" value="ECO:0007669"/>
    <property type="project" value="TreeGrafter"/>
</dbReference>
<evidence type="ECO:0000313" key="5">
    <source>
        <dbReference type="EMBL" id="VAW89169.1"/>
    </source>
</evidence>
<dbReference type="InterPro" id="IPR023397">
    <property type="entry name" value="SAM-dep_MeTrfase_MraW_recog"/>
</dbReference>
<dbReference type="NCBIfam" id="TIGR00006">
    <property type="entry name" value="16S rRNA (cytosine(1402)-N(4))-methyltransferase RsmH"/>
    <property type="match status" value="1"/>
</dbReference>
<dbReference type="GO" id="GO:0071424">
    <property type="term" value="F:rRNA (cytosine-N4-)-methyltransferase activity"/>
    <property type="evidence" value="ECO:0007669"/>
    <property type="project" value="TreeGrafter"/>
</dbReference>
<dbReference type="EC" id="2.1.1.199" evidence="5"/>